<dbReference type="PANTHER" id="PTHR11576:SF2">
    <property type="entry name" value="ZONA PELLUCIDA SPERM-BINDING PROTEIN 3"/>
    <property type="match status" value="1"/>
</dbReference>
<dbReference type="EMBL" id="VYZL01005743">
    <property type="protein sequence ID" value="NWR67264.1"/>
    <property type="molecule type" value="Genomic_DNA"/>
</dbReference>
<evidence type="ECO:0000313" key="4">
    <source>
        <dbReference type="Proteomes" id="UP000551127"/>
    </source>
</evidence>
<dbReference type="AlphaFoldDB" id="A0A7K4Z7U5"/>
<accession>A0A7K4Z7U5</accession>
<feature type="compositionally biased region" description="Polar residues" evidence="1">
    <location>
        <begin position="20"/>
        <end position="35"/>
    </location>
</feature>
<keyword evidence="4" id="KW-1185">Reference proteome</keyword>
<organism evidence="3 4">
    <name type="scientific">Bucorvus abyssinicus</name>
    <name type="common">Northern ground-hornbill</name>
    <name type="synonym">Abyssinian ground-hornbill</name>
    <dbReference type="NCBI Taxonomy" id="153643"/>
    <lineage>
        <taxon>Eukaryota</taxon>
        <taxon>Metazoa</taxon>
        <taxon>Chordata</taxon>
        <taxon>Craniata</taxon>
        <taxon>Vertebrata</taxon>
        <taxon>Euteleostomi</taxon>
        <taxon>Archelosauria</taxon>
        <taxon>Archosauria</taxon>
        <taxon>Dinosauria</taxon>
        <taxon>Saurischia</taxon>
        <taxon>Theropoda</taxon>
        <taxon>Coelurosauria</taxon>
        <taxon>Aves</taxon>
        <taxon>Neognathae</taxon>
        <taxon>Neoaves</taxon>
        <taxon>Telluraves</taxon>
        <taxon>Coraciimorphae</taxon>
        <taxon>Bucerotiformes</taxon>
        <taxon>Bucorvidae</taxon>
        <taxon>Bucorvus</taxon>
    </lineage>
</organism>
<dbReference type="Gene3D" id="2.60.40.4100">
    <property type="entry name" value="Zona pellucida, ZP-C domain"/>
    <property type="match status" value="1"/>
</dbReference>
<dbReference type="GO" id="GO:0032190">
    <property type="term" value="F:acrosin binding"/>
    <property type="evidence" value="ECO:0007669"/>
    <property type="project" value="TreeGrafter"/>
</dbReference>
<feature type="domain" description="ZP-C" evidence="2">
    <location>
        <begin position="93"/>
        <end position="161"/>
    </location>
</feature>
<dbReference type="InterPro" id="IPR055355">
    <property type="entry name" value="ZP-C"/>
</dbReference>
<dbReference type="PANTHER" id="PTHR11576">
    <property type="entry name" value="ZONA PELLUCIDA SPERM-BINDING PROTEIN 3"/>
    <property type="match status" value="1"/>
</dbReference>
<proteinExistence type="predicted"/>
<comment type="caution">
    <text evidence="3">The sequence shown here is derived from an EMBL/GenBank/DDBJ whole genome shotgun (WGS) entry which is preliminary data.</text>
</comment>
<dbReference type="GO" id="GO:0031012">
    <property type="term" value="C:extracellular matrix"/>
    <property type="evidence" value="ECO:0007669"/>
    <property type="project" value="TreeGrafter"/>
</dbReference>
<dbReference type="Pfam" id="PF00100">
    <property type="entry name" value="Zona_pellucida"/>
    <property type="match status" value="1"/>
</dbReference>
<dbReference type="GO" id="GO:2000344">
    <property type="term" value="P:positive regulation of acrosome reaction"/>
    <property type="evidence" value="ECO:0007669"/>
    <property type="project" value="TreeGrafter"/>
</dbReference>
<evidence type="ECO:0000256" key="1">
    <source>
        <dbReference type="SAM" id="MobiDB-lite"/>
    </source>
</evidence>
<dbReference type="GO" id="GO:0035803">
    <property type="term" value="P:egg coat formation"/>
    <property type="evidence" value="ECO:0007669"/>
    <property type="project" value="TreeGrafter"/>
</dbReference>
<name>A0A7K4Z7U5_BUCAB</name>
<dbReference type="OrthoDB" id="8880842at2759"/>
<reference evidence="3 4" key="1">
    <citation type="submission" date="2019-09" db="EMBL/GenBank/DDBJ databases">
        <title>Bird 10,000 Genomes (B10K) Project - Family phase.</title>
        <authorList>
            <person name="Zhang G."/>
        </authorList>
    </citation>
    <scope>NUCLEOTIDE SEQUENCE [LARGE SCALE GENOMIC DNA]</scope>
    <source>
        <strain evidence="3">B10K-DU-012-80</strain>
    </source>
</reference>
<evidence type="ECO:0000259" key="2">
    <source>
        <dbReference type="Pfam" id="PF00100"/>
    </source>
</evidence>
<feature type="non-terminal residue" evidence="3">
    <location>
        <position position="1"/>
    </location>
</feature>
<sequence>STTVPGPGGSWLEPAPSPSPWTVTTPGKWEPQQSCGSWDCPTTGPLGAIQGRGDVGGRLLSLEDALWRRTGSVSSGAIQPAWVPFGSTIAHQRRLRFALDAYDSSWSSRLPQPLTYSLGELINVEASVSTHPPLPLRVFVEECVASPSTAEQPRYDVITDGG</sequence>
<protein>
    <submittedName>
        <fullName evidence="3">ZP3 protein</fullName>
    </submittedName>
</protein>
<gene>
    <name evidence="3" type="primary">Zp3_3</name>
    <name evidence="3" type="ORF">BUCABY_R15445</name>
</gene>
<dbReference type="InterPro" id="IPR042235">
    <property type="entry name" value="ZP-C_dom"/>
</dbReference>
<dbReference type="Proteomes" id="UP000551127">
    <property type="component" value="Unassembled WGS sequence"/>
</dbReference>
<evidence type="ECO:0000313" key="3">
    <source>
        <dbReference type="EMBL" id="NWR67264.1"/>
    </source>
</evidence>
<feature type="region of interest" description="Disordered" evidence="1">
    <location>
        <begin position="1"/>
        <end position="35"/>
    </location>
</feature>
<feature type="non-terminal residue" evidence="3">
    <location>
        <position position="162"/>
    </location>
</feature>
<dbReference type="GO" id="GO:0007339">
    <property type="term" value="P:binding of sperm to zona pellucida"/>
    <property type="evidence" value="ECO:0007669"/>
    <property type="project" value="TreeGrafter"/>
</dbReference>